<dbReference type="EMBL" id="CU928165">
    <property type="protein sequence ID" value="CAR21317.1"/>
    <property type="molecule type" value="Genomic_DNA"/>
</dbReference>
<accession>C5DC10</accession>
<protein>
    <submittedName>
        <fullName evidence="1">KLTH0A06930p</fullName>
    </submittedName>
</protein>
<name>C5DC10_LACTC</name>
<dbReference type="InterPro" id="IPR035098">
    <property type="entry name" value="YNR034W-A/EGO2_sf"/>
</dbReference>
<dbReference type="InterPro" id="IPR021591">
    <property type="entry name" value="YNR034W-A/EGO2"/>
</dbReference>
<dbReference type="Proteomes" id="UP000002036">
    <property type="component" value="Chromosome A"/>
</dbReference>
<dbReference type="SUPFAM" id="SSF160683">
    <property type="entry name" value="YNR034W-A-like"/>
    <property type="match status" value="1"/>
</dbReference>
<dbReference type="OMA" id="ICNIYRQ"/>
<dbReference type="eggNOG" id="ENOG502SB2C">
    <property type="taxonomic scope" value="Eukaryota"/>
</dbReference>
<dbReference type="KEGG" id="lth:KLTH0A06930g"/>
<dbReference type="AlphaFoldDB" id="C5DC10"/>
<evidence type="ECO:0000313" key="1">
    <source>
        <dbReference type="EMBL" id="CAR21317.1"/>
    </source>
</evidence>
<dbReference type="Gene3D" id="3.40.1840.10">
    <property type="entry name" value="YNR034W-A-like"/>
    <property type="match status" value="1"/>
</dbReference>
<dbReference type="OrthoDB" id="4057220at2759"/>
<dbReference type="FunCoup" id="C5DC10">
    <property type="interactions" value="8"/>
</dbReference>
<dbReference type="HOGENOM" id="CLU_173479_2_0_1"/>
<dbReference type="STRING" id="559295.C5DC10"/>
<sequence length="86" mass="9295">MSSQSTTKARLAQLVPNAIGLLAFDGNCNVIEASGVAKNRLEDIVQINQAKVDSEGFALLRDGDIQVMVYKHDGETLAVYTQENSL</sequence>
<dbReference type="InParanoid" id="C5DC10"/>
<dbReference type="GeneID" id="8290566"/>
<proteinExistence type="predicted"/>
<reference evidence="1 2" key="1">
    <citation type="journal article" date="2009" name="Genome Res.">
        <title>Comparative genomics of protoploid Saccharomycetaceae.</title>
        <authorList>
            <consortium name="The Genolevures Consortium"/>
            <person name="Souciet J.-L."/>
            <person name="Dujon B."/>
            <person name="Gaillardin C."/>
            <person name="Johnston M."/>
            <person name="Baret P.V."/>
            <person name="Cliften P."/>
            <person name="Sherman D.J."/>
            <person name="Weissenbach J."/>
            <person name="Westhof E."/>
            <person name="Wincker P."/>
            <person name="Jubin C."/>
            <person name="Poulain J."/>
            <person name="Barbe V."/>
            <person name="Segurens B."/>
            <person name="Artiguenave F."/>
            <person name="Anthouard V."/>
            <person name="Vacherie B."/>
            <person name="Val M.-E."/>
            <person name="Fulton R.S."/>
            <person name="Minx P."/>
            <person name="Wilson R."/>
            <person name="Durrens P."/>
            <person name="Jean G."/>
            <person name="Marck C."/>
            <person name="Martin T."/>
            <person name="Nikolski M."/>
            <person name="Rolland T."/>
            <person name="Seret M.-L."/>
            <person name="Casaregola S."/>
            <person name="Despons L."/>
            <person name="Fairhead C."/>
            <person name="Fischer G."/>
            <person name="Lafontaine I."/>
            <person name="Leh V."/>
            <person name="Lemaire M."/>
            <person name="de Montigny J."/>
            <person name="Neuveglise C."/>
            <person name="Thierry A."/>
            <person name="Blanc-Lenfle I."/>
            <person name="Bleykasten C."/>
            <person name="Diffels J."/>
            <person name="Fritsch E."/>
            <person name="Frangeul L."/>
            <person name="Goeffon A."/>
            <person name="Jauniaux N."/>
            <person name="Kachouri-Lafond R."/>
            <person name="Payen C."/>
            <person name="Potier S."/>
            <person name="Pribylova L."/>
            <person name="Ozanne C."/>
            <person name="Richard G.-F."/>
            <person name="Sacerdot C."/>
            <person name="Straub M.-L."/>
            <person name="Talla E."/>
        </authorList>
    </citation>
    <scope>NUCLEOTIDE SEQUENCE [LARGE SCALE GENOMIC DNA]</scope>
    <source>
        <strain evidence="2">ATCC 56472 / CBS 6340 / NRRL Y-8284</strain>
    </source>
</reference>
<gene>
    <name evidence="1" type="ordered locus">KLTH0A06930g</name>
</gene>
<evidence type="ECO:0000313" key="2">
    <source>
        <dbReference type="Proteomes" id="UP000002036"/>
    </source>
</evidence>
<keyword evidence="2" id="KW-1185">Reference proteome</keyword>
<dbReference type="Pfam" id="PF11503">
    <property type="entry name" value="YNR034W-A-like"/>
    <property type="match status" value="1"/>
</dbReference>
<dbReference type="RefSeq" id="XP_002551759.1">
    <property type="nucleotide sequence ID" value="XM_002551713.1"/>
</dbReference>
<organism evidence="1 2">
    <name type="scientific">Lachancea thermotolerans (strain ATCC 56472 / CBS 6340 / NRRL Y-8284)</name>
    <name type="common">Yeast</name>
    <name type="synonym">Kluyveromyces thermotolerans</name>
    <dbReference type="NCBI Taxonomy" id="559295"/>
    <lineage>
        <taxon>Eukaryota</taxon>
        <taxon>Fungi</taxon>
        <taxon>Dikarya</taxon>
        <taxon>Ascomycota</taxon>
        <taxon>Saccharomycotina</taxon>
        <taxon>Saccharomycetes</taxon>
        <taxon>Saccharomycetales</taxon>
        <taxon>Saccharomycetaceae</taxon>
        <taxon>Lachancea</taxon>
    </lineage>
</organism>